<accession>A0A197KG15</accession>
<feature type="compositionally biased region" description="Basic and acidic residues" evidence="6">
    <location>
        <begin position="11"/>
        <end position="24"/>
    </location>
</feature>
<evidence type="ECO:0000313" key="7">
    <source>
        <dbReference type="EMBL" id="OAQ36667.1"/>
    </source>
</evidence>
<sequence>MSSPGGIGKPKPIDKNHPLTKSDPDLKRILHQLSSQIQSAYIRAASIADSSPTFTPVSYATQVVAGTNYYVKLRVTQHGWNGQNCGGGKHDGKEYCHIKIFYQPWTNTTELTGISVRKTKNDPFEYDMPAP</sequence>
<protein>
    <recommendedName>
        <fullName evidence="9">Cystatin domain-containing protein</fullName>
    </recommendedName>
</protein>
<dbReference type="EMBL" id="KV442011">
    <property type="protein sequence ID" value="OAQ36667.1"/>
    <property type="molecule type" value="Genomic_DNA"/>
</dbReference>
<dbReference type="InterPro" id="IPR046350">
    <property type="entry name" value="Cystatin_sf"/>
</dbReference>
<dbReference type="PANTHER" id="PTHR11414:SF21">
    <property type="entry name" value="CYSTATIN 14A, TANDEM DUPLICATE 1-RELATED"/>
    <property type="match status" value="1"/>
</dbReference>
<dbReference type="Gene3D" id="3.10.450.10">
    <property type="match status" value="1"/>
</dbReference>
<dbReference type="PANTHER" id="PTHR11414">
    <property type="entry name" value="CYSTATIN FAMILY MEMBER"/>
    <property type="match status" value="1"/>
</dbReference>
<evidence type="ECO:0000313" key="8">
    <source>
        <dbReference type="Proteomes" id="UP000078512"/>
    </source>
</evidence>
<dbReference type="AlphaFoldDB" id="A0A197KG15"/>
<dbReference type="CDD" id="cd00042">
    <property type="entry name" value="CY"/>
    <property type="match status" value="1"/>
</dbReference>
<keyword evidence="8" id="KW-1185">Reference proteome</keyword>
<keyword evidence="3" id="KW-0963">Cytoplasm</keyword>
<dbReference type="InterPro" id="IPR001713">
    <property type="entry name" value="Prot_inh_stefin"/>
</dbReference>
<evidence type="ECO:0000256" key="2">
    <source>
        <dbReference type="ARBA" id="ARBA00009403"/>
    </source>
</evidence>
<proteinExistence type="inferred from homology"/>
<evidence type="ECO:0000256" key="3">
    <source>
        <dbReference type="ARBA" id="ARBA00022490"/>
    </source>
</evidence>
<dbReference type="PROSITE" id="PS00287">
    <property type="entry name" value="CYSTATIN"/>
    <property type="match status" value="1"/>
</dbReference>
<dbReference type="InterPro" id="IPR018073">
    <property type="entry name" value="Prot_inh_cystat_CS"/>
</dbReference>
<organism evidence="7 8">
    <name type="scientific">Linnemannia elongata AG-77</name>
    <dbReference type="NCBI Taxonomy" id="1314771"/>
    <lineage>
        <taxon>Eukaryota</taxon>
        <taxon>Fungi</taxon>
        <taxon>Fungi incertae sedis</taxon>
        <taxon>Mucoromycota</taxon>
        <taxon>Mortierellomycotina</taxon>
        <taxon>Mortierellomycetes</taxon>
        <taxon>Mortierellales</taxon>
        <taxon>Mortierellaceae</taxon>
        <taxon>Linnemannia</taxon>
    </lineage>
</organism>
<keyword evidence="5" id="KW-0789">Thiol protease inhibitor</keyword>
<gene>
    <name evidence="7" type="ORF">K457DRAFT_131862</name>
</gene>
<dbReference type="OrthoDB" id="2429551at2759"/>
<name>A0A197KG15_9FUNG</name>
<reference evidence="7 8" key="1">
    <citation type="submission" date="2016-05" db="EMBL/GenBank/DDBJ databases">
        <title>Genome sequencing reveals origins of a unique bacterial endosymbiosis in the earliest lineages of terrestrial Fungi.</title>
        <authorList>
            <consortium name="DOE Joint Genome Institute"/>
            <person name="Uehling J."/>
            <person name="Gryganskyi A."/>
            <person name="Hameed K."/>
            <person name="Tschaplinski T."/>
            <person name="Misztal P."/>
            <person name="Wu S."/>
            <person name="Desiro A."/>
            <person name="Vande Pol N."/>
            <person name="Du Z.-Y."/>
            <person name="Zienkiewicz A."/>
            <person name="Zienkiewicz K."/>
            <person name="Morin E."/>
            <person name="Tisserant E."/>
            <person name="Splivallo R."/>
            <person name="Hainaut M."/>
            <person name="Henrissat B."/>
            <person name="Ohm R."/>
            <person name="Kuo A."/>
            <person name="Yan J."/>
            <person name="Lipzen A."/>
            <person name="Nolan M."/>
            <person name="Labutti K."/>
            <person name="Barry K."/>
            <person name="Goldstein A."/>
            <person name="Labbe J."/>
            <person name="Schadt C."/>
            <person name="Tuskan G."/>
            <person name="Grigoriev I."/>
            <person name="Martin F."/>
            <person name="Vilgalys R."/>
            <person name="Bonito G."/>
        </authorList>
    </citation>
    <scope>NUCLEOTIDE SEQUENCE [LARGE SCALE GENOMIC DNA]</scope>
    <source>
        <strain evidence="7 8">AG-77</strain>
    </source>
</reference>
<evidence type="ECO:0000256" key="6">
    <source>
        <dbReference type="SAM" id="MobiDB-lite"/>
    </source>
</evidence>
<dbReference type="InterPro" id="IPR000010">
    <property type="entry name" value="Cystatin_dom"/>
</dbReference>
<dbReference type="GO" id="GO:0004869">
    <property type="term" value="F:cysteine-type endopeptidase inhibitor activity"/>
    <property type="evidence" value="ECO:0007669"/>
    <property type="project" value="UniProtKB-KW"/>
</dbReference>
<comment type="similarity">
    <text evidence="2">Belongs to the cystatin family.</text>
</comment>
<feature type="region of interest" description="Disordered" evidence="6">
    <location>
        <begin position="1"/>
        <end position="24"/>
    </location>
</feature>
<keyword evidence="4" id="KW-0646">Protease inhibitor</keyword>
<comment type="subcellular location">
    <subcellularLocation>
        <location evidence="1">Cytoplasm</location>
    </subcellularLocation>
</comment>
<dbReference type="SUPFAM" id="SSF54403">
    <property type="entry name" value="Cystatin/monellin"/>
    <property type="match status" value="1"/>
</dbReference>
<dbReference type="Proteomes" id="UP000078512">
    <property type="component" value="Unassembled WGS sequence"/>
</dbReference>
<evidence type="ECO:0008006" key="9">
    <source>
        <dbReference type="Google" id="ProtNLM"/>
    </source>
</evidence>
<dbReference type="GO" id="GO:0005829">
    <property type="term" value="C:cytosol"/>
    <property type="evidence" value="ECO:0007669"/>
    <property type="project" value="TreeGrafter"/>
</dbReference>
<evidence type="ECO:0000256" key="1">
    <source>
        <dbReference type="ARBA" id="ARBA00004496"/>
    </source>
</evidence>
<evidence type="ECO:0000256" key="5">
    <source>
        <dbReference type="ARBA" id="ARBA00022704"/>
    </source>
</evidence>
<evidence type="ECO:0000256" key="4">
    <source>
        <dbReference type="ARBA" id="ARBA00022690"/>
    </source>
</evidence>